<dbReference type="EMBL" id="JAOZEV010000005">
    <property type="protein sequence ID" value="MCV9932281.1"/>
    <property type="molecule type" value="Genomic_DNA"/>
</dbReference>
<sequence length="194" mass="22754">MKKNNLNLFIIVIIGRAFDILTTYISGGGSLAGEMNLLVRYFHYGWNAILLSELIIIIIAYVFLKKQTDFFYFEAEKKITKSNLTFKKYLELLYYGRKITFLELFYAKIKLKIIFNTAIHIFLISTAIFSFLIGVNNLLAGANYLNLYSLSNNIFYQNNIVKMSNFFVSLIVIIIYHFNRYKKYLNYKKTNANE</sequence>
<gene>
    <name evidence="2" type="ORF">OIU80_08295</name>
</gene>
<organism evidence="2 3">
    <name type="scientific">Flavobacterium frigoritolerans</name>
    <dbReference type="NCBI Taxonomy" id="2987686"/>
    <lineage>
        <taxon>Bacteria</taxon>
        <taxon>Pseudomonadati</taxon>
        <taxon>Bacteroidota</taxon>
        <taxon>Flavobacteriia</taxon>
        <taxon>Flavobacteriales</taxon>
        <taxon>Flavobacteriaceae</taxon>
        <taxon>Flavobacterium</taxon>
    </lineage>
</organism>
<feature type="transmembrane region" description="Helical" evidence="1">
    <location>
        <begin position="113"/>
        <end position="140"/>
    </location>
</feature>
<keyword evidence="1" id="KW-1133">Transmembrane helix</keyword>
<dbReference type="RefSeq" id="WP_264286567.1">
    <property type="nucleotide sequence ID" value="NZ_JAOZEV010000005.1"/>
</dbReference>
<reference evidence="2" key="1">
    <citation type="submission" date="2022-10" db="EMBL/GenBank/DDBJ databases">
        <title>Two novel species of Flavobacterium.</title>
        <authorList>
            <person name="Liu Q."/>
            <person name="Xin Y.-H."/>
        </authorList>
    </citation>
    <scope>NUCLEOTIDE SEQUENCE</scope>
    <source>
        <strain evidence="2">LS1R47</strain>
    </source>
</reference>
<dbReference type="AlphaFoldDB" id="A0A9X2ZIX7"/>
<keyword evidence="1" id="KW-0812">Transmembrane</keyword>
<feature type="transmembrane region" description="Helical" evidence="1">
    <location>
        <begin position="160"/>
        <end position="179"/>
    </location>
</feature>
<comment type="caution">
    <text evidence="2">The sequence shown here is derived from an EMBL/GenBank/DDBJ whole genome shotgun (WGS) entry which is preliminary data.</text>
</comment>
<accession>A0A9X2ZIX7</accession>
<evidence type="ECO:0000313" key="2">
    <source>
        <dbReference type="EMBL" id="MCV9932281.1"/>
    </source>
</evidence>
<protein>
    <submittedName>
        <fullName evidence="2">Uncharacterized protein</fullName>
    </submittedName>
</protein>
<feature type="transmembrane region" description="Helical" evidence="1">
    <location>
        <begin position="45"/>
        <end position="64"/>
    </location>
</feature>
<keyword evidence="1" id="KW-0472">Membrane</keyword>
<evidence type="ECO:0000256" key="1">
    <source>
        <dbReference type="SAM" id="Phobius"/>
    </source>
</evidence>
<name>A0A9X2ZIX7_9FLAO</name>
<dbReference type="Proteomes" id="UP001151133">
    <property type="component" value="Unassembled WGS sequence"/>
</dbReference>
<keyword evidence="3" id="KW-1185">Reference proteome</keyword>
<evidence type="ECO:0000313" key="3">
    <source>
        <dbReference type="Proteomes" id="UP001151133"/>
    </source>
</evidence>
<proteinExistence type="predicted"/>
<feature type="transmembrane region" description="Helical" evidence="1">
    <location>
        <begin position="7"/>
        <end position="25"/>
    </location>
</feature>